<dbReference type="InterPro" id="IPR036584">
    <property type="entry name" value="FliS_sf"/>
</dbReference>
<dbReference type="RefSeq" id="WP_148340489.1">
    <property type="nucleotide sequence ID" value="NZ_LR699120.1"/>
</dbReference>
<keyword evidence="6" id="KW-0969">Cilium</keyword>
<dbReference type="PANTHER" id="PTHR34773">
    <property type="entry name" value="FLAGELLAR SECRETION CHAPERONE FLIS"/>
    <property type="match status" value="1"/>
</dbReference>
<accession>A0A5E4PLF0</accession>
<keyword evidence="4" id="KW-1005">Bacterial flagellum biogenesis</keyword>
<dbReference type="Gene3D" id="1.20.120.340">
    <property type="entry name" value="Flagellar protein FliS"/>
    <property type="match status" value="1"/>
</dbReference>
<dbReference type="Pfam" id="PF02561">
    <property type="entry name" value="FliS"/>
    <property type="match status" value="1"/>
</dbReference>
<evidence type="ECO:0000256" key="4">
    <source>
        <dbReference type="ARBA" id="ARBA00022795"/>
    </source>
</evidence>
<dbReference type="InterPro" id="IPR003713">
    <property type="entry name" value="FliS"/>
</dbReference>
<evidence type="ECO:0000256" key="1">
    <source>
        <dbReference type="ARBA" id="ARBA00004514"/>
    </source>
</evidence>
<keyword evidence="6" id="KW-0282">Flagellum</keyword>
<keyword evidence="6" id="KW-0966">Cell projection</keyword>
<evidence type="ECO:0000313" key="7">
    <source>
        <dbReference type="Proteomes" id="UP000324194"/>
    </source>
</evidence>
<sequence length="125" mass="14041">MKSSNDAYAEIETTTDVMTASSHRLIQLMIDKCLQHIELAKTHLLAGDIQKKCQSIAKALDIVEYLRICLNHNDERSKDLSSLLDALYAYLQKNLVQANIKNDIHCLDEAKKILGTLKEGWDGIG</sequence>
<dbReference type="GO" id="GO:0005829">
    <property type="term" value="C:cytosol"/>
    <property type="evidence" value="ECO:0007669"/>
    <property type="project" value="UniProtKB-SubCell"/>
</dbReference>
<dbReference type="PANTHER" id="PTHR34773:SF1">
    <property type="entry name" value="FLAGELLAR SECRETION CHAPERONE FLIS"/>
    <property type="match status" value="1"/>
</dbReference>
<gene>
    <name evidence="6" type="primary">fliS</name>
    <name evidence="6" type="ORF">AQUSIP_24190</name>
</gene>
<evidence type="ECO:0000256" key="2">
    <source>
        <dbReference type="ARBA" id="ARBA00008787"/>
    </source>
</evidence>
<evidence type="ECO:0000256" key="5">
    <source>
        <dbReference type="ARBA" id="ARBA00023186"/>
    </source>
</evidence>
<protein>
    <submittedName>
        <fullName evidence="6">Flagellar protein FliS</fullName>
    </submittedName>
</protein>
<dbReference type="NCBIfam" id="TIGR00208">
    <property type="entry name" value="fliS"/>
    <property type="match status" value="1"/>
</dbReference>
<dbReference type="CDD" id="cd16098">
    <property type="entry name" value="FliS"/>
    <property type="match status" value="1"/>
</dbReference>
<dbReference type="EMBL" id="LR699120">
    <property type="protein sequence ID" value="VVC77092.1"/>
    <property type="molecule type" value="Genomic_DNA"/>
</dbReference>
<dbReference type="OrthoDB" id="9792010at2"/>
<comment type="subcellular location">
    <subcellularLocation>
        <location evidence="1">Cytoplasm</location>
        <location evidence="1">Cytosol</location>
    </subcellularLocation>
</comment>
<evidence type="ECO:0000256" key="3">
    <source>
        <dbReference type="ARBA" id="ARBA00022490"/>
    </source>
</evidence>
<keyword evidence="7" id="KW-1185">Reference proteome</keyword>
<dbReference type="GO" id="GO:0044780">
    <property type="term" value="P:bacterial-type flagellum assembly"/>
    <property type="evidence" value="ECO:0007669"/>
    <property type="project" value="InterPro"/>
</dbReference>
<dbReference type="KEGG" id="asip:AQUSIP_24190"/>
<proteinExistence type="inferred from homology"/>
<name>A0A5E4PLF0_9COXI</name>
<dbReference type="GO" id="GO:0071973">
    <property type="term" value="P:bacterial-type flagellum-dependent cell motility"/>
    <property type="evidence" value="ECO:0007669"/>
    <property type="project" value="TreeGrafter"/>
</dbReference>
<reference evidence="6 7" key="1">
    <citation type="submission" date="2019-08" db="EMBL/GenBank/DDBJ databases">
        <authorList>
            <person name="Guy L."/>
        </authorList>
    </citation>
    <scope>NUCLEOTIDE SEQUENCE [LARGE SCALE GENOMIC DNA]</scope>
    <source>
        <strain evidence="6 7">SGT-108</strain>
    </source>
</reference>
<comment type="similarity">
    <text evidence="2">Belongs to the FliS family.</text>
</comment>
<evidence type="ECO:0000313" key="6">
    <source>
        <dbReference type="EMBL" id="VVC77092.1"/>
    </source>
</evidence>
<keyword evidence="5" id="KW-0143">Chaperone</keyword>
<dbReference type="AlphaFoldDB" id="A0A5E4PLF0"/>
<dbReference type="Proteomes" id="UP000324194">
    <property type="component" value="Chromosome 2"/>
</dbReference>
<dbReference type="PIRSF" id="PIRSF039090">
    <property type="entry name" value="Flis"/>
    <property type="match status" value="1"/>
</dbReference>
<keyword evidence="3" id="KW-0963">Cytoplasm</keyword>
<dbReference type="SUPFAM" id="SSF101116">
    <property type="entry name" value="Flagellar export chaperone FliS"/>
    <property type="match status" value="1"/>
</dbReference>
<organism evidence="6 7">
    <name type="scientific">Aquicella siphonis</name>
    <dbReference type="NCBI Taxonomy" id="254247"/>
    <lineage>
        <taxon>Bacteria</taxon>
        <taxon>Pseudomonadati</taxon>
        <taxon>Pseudomonadota</taxon>
        <taxon>Gammaproteobacteria</taxon>
        <taxon>Legionellales</taxon>
        <taxon>Coxiellaceae</taxon>
        <taxon>Aquicella</taxon>
    </lineage>
</organism>